<reference evidence="2" key="1">
    <citation type="submission" date="2016-10" db="EMBL/GenBank/DDBJ databases">
        <authorList>
            <person name="Varghese N."/>
            <person name="Submissions S."/>
        </authorList>
    </citation>
    <scope>NUCLEOTIDE SEQUENCE [LARGE SCALE GENOMIC DNA]</scope>
    <source>
        <strain evidence="2">MO64</strain>
    </source>
</reference>
<dbReference type="AlphaFoldDB" id="A0A1I4CGV0"/>
<keyword evidence="2" id="KW-1185">Reference proteome</keyword>
<evidence type="ECO:0000313" key="1">
    <source>
        <dbReference type="EMBL" id="SFK80458.1"/>
    </source>
</evidence>
<dbReference type="RefSeq" id="WP_008216425.1">
    <property type="nucleotide sequence ID" value="NZ_FOSR01000007.1"/>
</dbReference>
<gene>
    <name evidence="1" type="ORF">SAMN05192579_1073</name>
</gene>
<sequence length="81" mass="8946">MLMVIYSLSQASDDTWSIRRAGTTLFSQLRLGPAIQLARETARDEHMRSGRSISVEMPGPVSNIRLAQYARQAPMPQSAVA</sequence>
<evidence type="ECO:0008006" key="3">
    <source>
        <dbReference type="Google" id="ProtNLM"/>
    </source>
</evidence>
<dbReference type="Proteomes" id="UP000198725">
    <property type="component" value="Unassembled WGS sequence"/>
</dbReference>
<evidence type="ECO:0000313" key="2">
    <source>
        <dbReference type="Proteomes" id="UP000198725"/>
    </source>
</evidence>
<dbReference type="EMBL" id="FOSR01000007">
    <property type="protein sequence ID" value="SFK80458.1"/>
    <property type="molecule type" value="Genomic_DNA"/>
</dbReference>
<name>A0A1I4CGV0_9GAMM</name>
<proteinExistence type="predicted"/>
<protein>
    <recommendedName>
        <fullName evidence="3">DUF2188 domain-containing protein</fullName>
    </recommendedName>
</protein>
<accession>A0A1I4CGV0</accession>
<organism evidence="1 2">
    <name type="scientific">Rhodanobacter glycinis</name>
    <dbReference type="NCBI Taxonomy" id="582702"/>
    <lineage>
        <taxon>Bacteria</taxon>
        <taxon>Pseudomonadati</taxon>
        <taxon>Pseudomonadota</taxon>
        <taxon>Gammaproteobacteria</taxon>
        <taxon>Lysobacterales</taxon>
        <taxon>Rhodanobacteraceae</taxon>
        <taxon>Rhodanobacter</taxon>
    </lineage>
</organism>